<gene>
    <name evidence="1" type="ORF">NQ317_001118</name>
</gene>
<comment type="caution">
    <text evidence="1">The sequence shown here is derived from an EMBL/GenBank/DDBJ whole genome shotgun (WGS) entry which is preliminary data.</text>
</comment>
<reference evidence="1" key="1">
    <citation type="journal article" date="2023" name="Insect Mol. Biol.">
        <title>Genome sequencing provides insights into the evolution of gene families encoding plant cell wall-degrading enzymes in longhorned beetles.</title>
        <authorList>
            <person name="Shin N.R."/>
            <person name="Okamura Y."/>
            <person name="Kirsch R."/>
            <person name="Pauchet Y."/>
        </authorList>
    </citation>
    <scope>NUCLEOTIDE SEQUENCE</scope>
    <source>
        <strain evidence="1">MMC_N1</strain>
    </source>
</reference>
<evidence type="ECO:0000313" key="2">
    <source>
        <dbReference type="Proteomes" id="UP001162164"/>
    </source>
</evidence>
<accession>A0ABQ9JJG6</accession>
<proteinExistence type="predicted"/>
<evidence type="ECO:0000313" key="1">
    <source>
        <dbReference type="EMBL" id="KAJ8977754.1"/>
    </source>
</evidence>
<protein>
    <submittedName>
        <fullName evidence="1">Uncharacterized protein</fullName>
    </submittedName>
</protein>
<sequence>MVPHPQPVIRTMIVGWEHRKDITNEYIGFLCIRNYPYVYPTHGSARIFCGSSEFRLVSKLGSVC</sequence>
<dbReference type="Proteomes" id="UP001162164">
    <property type="component" value="Unassembled WGS sequence"/>
</dbReference>
<organism evidence="1 2">
    <name type="scientific">Molorchus minor</name>
    <dbReference type="NCBI Taxonomy" id="1323400"/>
    <lineage>
        <taxon>Eukaryota</taxon>
        <taxon>Metazoa</taxon>
        <taxon>Ecdysozoa</taxon>
        <taxon>Arthropoda</taxon>
        <taxon>Hexapoda</taxon>
        <taxon>Insecta</taxon>
        <taxon>Pterygota</taxon>
        <taxon>Neoptera</taxon>
        <taxon>Endopterygota</taxon>
        <taxon>Coleoptera</taxon>
        <taxon>Polyphaga</taxon>
        <taxon>Cucujiformia</taxon>
        <taxon>Chrysomeloidea</taxon>
        <taxon>Cerambycidae</taxon>
        <taxon>Lamiinae</taxon>
        <taxon>Monochamini</taxon>
        <taxon>Molorchus</taxon>
    </lineage>
</organism>
<dbReference type="EMBL" id="JAPWTJ010000512">
    <property type="protein sequence ID" value="KAJ8977754.1"/>
    <property type="molecule type" value="Genomic_DNA"/>
</dbReference>
<keyword evidence="2" id="KW-1185">Reference proteome</keyword>
<name>A0ABQ9JJG6_9CUCU</name>